<proteinExistence type="predicted"/>
<sequence>MKTAKLTRVLFLLYFIMSHSIFDSLAQNSSTKKIDAYINSAIEGAIYDIKTYPKVKVGKGYFSNRLNNKTWDKIADQLDQAMNDRFRYVVKLPIVVKRGYNVETGNQSTFNSRVIYFVGDCNTYFEFIRSESHSKRTYYVEYKGNFVYGKDEQAIARYFYNVPTDETKKNVQVKKEGVLLDKQFAEEATRSNREFAYQNSDERKAHNQALWGNILDNAVQSTSEFQQEMQTKQNELNTNIDIAYEQDLQTKNANSASTQSNSGSSSANSSRSNSSTNSSESQIQTDTQKNSAPQSEQEETSEADTTGTENSTETTEEFGHAYAVTWQNSAGYWLAVGPVQSLQVGEETETAALGYVRGGDSENHGFLKLIQTCGKFRVYDLGVELNSWDTDAIAWVKKHGYSCSQP</sequence>
<dbReference type="RefSeq" id="WP_147377136.1">
    <property type="nucleotide sequence ID" value="NZ_RAPN01000001.1"/>
</dbReference>
<feature type="chain" id="PRO_5019316793" evidence="2">
    <location>
        <begin position="27"/>
        <end position="406"/>
    </location>
</feature>
<feature type="region of interest" description="Disordered" evidence="1">
    <location>
        <begin position="251"/>
        <end position="315"/>
    </location>
</feature>
<accession>A0A419W4S7</accession>
<keyword evidence="2" id="KW-0732">Signal</keyword>
<evidence type="ECO:0000256" key="2">
    <source>
        <dbReference type="SAM" id="SignalP"/>
    </source>
</evidence>
<feature type="compositionally biased region" description="Low complexity" evidence="1">
    <location>
        <begin position="252"/>
        <end position="285"/>
    </location>
</feature>
<organism evidence="3 4">
    <name type="scientific">Mangrovibacterium diazotrophicum</name>
    <dbReference type="NCBI Taxonomy" id="1261403"/>
    <lineage>
        <taxon>Bacteria</taxon>
        <taxon>Pseudomonadati</taxon>
        <taxon>Bacteroidota</taxon>
        <taxon>Bacteroidia</taxon>
        <taxon>Marinilabiliales</taxon>
        <taxon>Prolixibacteraceae</taxon>
        <taxon>Mangrovibacterium</taxon>
    </lineage>
</organism>
<dbReference type="OrthoDB" id="1495795at2"/>
<dbReference type="AlphaFoldDB" id="A0A419W4S7"/>
<dbReference type="Proteomes" id="UP000283387">
    <property type="component" value="Unassembled WGS sequence"/>
</dbReference>
<keyword evidence="4" id="KW-1185">Reference proteome</keyword>
<evidence type="ECO:0000256" key="1">
    <source>
        <dbReference type="SAM" id="MobiDB-lite"/>
    </source>
</evidence>
<comment type="caution">
    <text evidence="3">The sequence shown here is derived from an EMBL/GenBank/DDBJ whole genome shotgun (WGS) entry which is preliminary data.</text>
</comment>
<dbReference type="EMBL" id="RAPN01000001">
    <property type="protein sequence ID" value="RKD90471.1"/>
    <property type="molecule type" value="Genomic_DNA"/>
</dbReference>
<gene>
    <name evidence="3" type="ORF">BC643_0811</name>
</gene>
<name>A0A419W4S7_9BACT</name>
<reference evidence="3 4" key="1">
    <citation type="submission" date="2018-09" db="EMBL/GenBank/DDBJ databases">
        <title>Genomic Encyclopedia of Archaeal and Bacterial Type Strains, Phase II (KMG-II): from individual species to whole genera.</title>
        <authorList>
            <person name="Goeker M."/>
        </authorList>
    </citation>
    <scope>NUCLEOTIDE SEQUENCE [LARGE SCALE GENOMIC DNA]</scope>
    <source>
        <strain evidence="3 4">DSM 27148</strain>
    </source>
</reference>
<evidence type="ECO:0000313" key="4">
    <source>
        <dbReference type="Proteomes" id="UP000283387"/>
    </source>
</evidence>
<feature type="signal peptide" evidence="2">
    <location>
        <begin position="1"/>
        <end position="26"/>
    </location>
</feature>
<evidence type="ECO:0000313" key="3">
    <source>
        <dbReference type="EMBL" id="RKD90471.1"/>
    </source>
</evidence>
<protein>
    <submittedName>
        <fullName evidence="3">Uncharacterized protein</fullName>
    </submittedName>
</protein>
<feature type="compositionally biased region" description="Polar residues" evidence="1">
    <location>
        <begin position="286"/>
        <end position="295"/>
    </location>
</feature>